<keyword evidence="2" id="KW-0808">Transferase</keyword>
<keyword evidence="6" id="KW-1185">Reference proteome</keyword>
<feature type="domain" description="4'-phosphopantetheinyl transferase" evidence="4">
    <location>
        <begin position="160"/>
        <end position="223"/>
    </location>
</feature>
<feature type="region of interest" description="Disordered" evidence="3">
    <location>
        <begin position="1"/>
        <end position="27"/>
    </location>
</feature>
<protein>
    <recommendedName>
        <fullName evidence="4">4'-phosphopantetheinyl transferase domain-containing protein</fullName>
    </recommendedName>
</protein>
<dbReference type="PANTHER" id="PTHR12215:SF10">
    <property type="entry name" value="L-AMINOADIPATE-SEMIALDEHYDE DEHYDROGENASE-PHOSPHOPANTETHEINYL TRANSFERASE"/>
    <property type="match status" value="1"/>
</dbReference>
<dbReference type="Proteomes" id="UP001500124">
    <property type="component" value="Unassembled WGS sequence"/>
</dbReference>
<evidence type="ECO:0000313" key="5">
    <source>
        <dbReference type="EMBL" id="GAA5075298.1"/>
    </source>
</evidence>
<reference evidence="6" key="1">
    <citation type="journal article" date="2019" name="Int. J. Syst. Evol. Microbiol.">
        <title>The Global Catalogue of Microorganisms (GCM) 10K type strain sequencing project: providing services to taxonomists for standard genome sequencing and annotation.</title>
        <authorList>
            <consortium name="The Broad Institute Genomics Platform"/>
            <consortium name="The Broad Institute Genome Sequencing Center for Infectious Disease"/>
            <person name="Wu L."/>
            <person name="Ma J."/>
        </authorList>
    </citation>
    <scope>NUCLEOTIDE SEQUENCE [LARGE SCALE GENOMIC DNA]</scope>
    <source>
        <strain evidence="6">JCM 18410</strain>
    </source>
</reference>
<dbReference type="InterPro" id="IPR037143">
    <property type="entry name" value="4-PPantetheinyl_Trfase_dom_sf"/>
</dbReference>
<proteinExistence type="inferred from homology"/>
<organism evidence="5 6">
    <name type="scientific">Streptomyces similanensis</name>
    <dbReference type="NCBI Taxonomy" id="1274988"/>
    <lineage>
        <taxon>Bacteria</taxon>
        <taxon>Bacillati</taxon>
        <taxon>Actinomycetota</taxon>
        <taxon>Actinomycetes</taxon>
        <taxon>Kitasatosporales</taxon>
        <taxon>Streptomycetaceae</taxon>
        <taxon>Streptomyces</taxon>
    </lineage>
</organism>
<evidence type="ECO:0000313" key="6">
    <source>
        <dbReference type="Proteomes" id="UP001500124"/>
    </source>
</evidence>
<accession>A0ABP9LC75</accession>
<dbReference type="Gene3D" id="3.90.470.20">
    <property type="entry name" value="4'-phosphopantetheinyl transferase domain"/>
    <property type="match status" value="1"/>
</dbReference>
<evidence type="ECO:0000256" key="2">
    <source>
        <dbReference type="ARBA" id="ARBA00022679"/>
    </source>
</evidence>
<comment type="similarity">
    <text evidence="1">Belongs to the P-Pant transferase superfamily. Gsp/Sfp/HetI/AcpT family.</text>
</comment>
<dbReference type="RefSeq" id="WP_345671547.1">
    <property type="nucleotide sequence ID" value="NZ_BAABKC010000112.1"/>
</dbReference>
<name>A0ABP9LC75_9ACTN</name>
<dbReference type="InterPro" id="IPR008278">
    <property type="entry name" value="4-PPantetheinyl_Trfase_dom"/>
</dbReference>
<dbReference type="Pfam" id="PF01648">
    <property type="entry name" value="ACPS"/>
    <property type="match status" value="1"/>
</dbReference>
<evidence type="ECO:0000259" key="4">
    <source>
        <dbReference type="Pfam" id="PF01648"/>
    </source>
</evidence>
<comment type="caution">
    <text evidence="5">The sequence shown here is derived from an EMBL/GenBank/DDBJ whole genome shotgun (WGS) entry which is preliminary data.</text>
</comment>
<evidence type="ECO:0000256" key="1">
    <source>
        <dbReference type="ARBA" id="ARBA00010990"/>
    </source>
</evidence>
<dbReference type="PANTHER" id="PTHR12215">
    <property type="entry name" value="PHOSPHOPANTETHEINE TRANSFERASE"/>
    <property type="match status" value="1"/>
</dbReference>
<dbReference type="EMBL" id="BAABKC010000112">
    <property type="protein sequence ID" value="GAA5075298.1"/>
    <property type="molecule type" value="Genomic_DNA"/>
</dbReference>
<sequence>MTTSPSSRTYETEDGEPPESPLPASPSAAAAIRTPTAVAAGPAVFGVGADRVDLWLVHRPDGAVADSLARTELDARERTRADAFVRRSDGLLYTAAHVALRRLIGCYTATRPEEVRFTREPCPTCGEAHGRPAVAPTPPPLHFSLSHSGDLALVGVAARPVGVDVEKLPGAETVDLCSRALHPDERAELAAVPAGEERARLFARIWTRKEAYLKGLGTGLRRSPAEDYLGADAARHPAGWTVLDTPCDAGHAASTAVYGAAPAVARVRRVPGAWLLAEPPADGAAVRTGPHGGPPP</sequence>
<dbReference type="InterPro" id="IPR050559">
    <property type="entry name" value="P-Pant_transferase_sf"/>
</dbReference>
<dbReference type="SUPFAM" id="SSF56214">
    <property type="entry name" value="4'-phosphopantetheinyl transferase"/>
    <property type="match status" value="2"/>
</dbReference>
<gene>
    <name evidence="5" type="ORF">GCM10023336_64320</name>
</gene>
<evidence type="ECO:0000256" key="3">
    <source>
        <dbReference type="SAM" id="MobiDB-lite"/>
    </source>
</evidence>